<comment type="similarity">
    <text evidence="1">Belongs to the proteasome subunit p27 family.</text>
</comment>
<dbReference type="Gene3D" id="2.30.42.10">
    <property type="match status" value="1"/>
</dbReference>
<proteinExistence type="inferred from homology"/>
<evidence type="ECO:0000259" key="5">
    <source>
        <dbReference type="SMART" id="SM00228"/>
    </source>
</evidence>
<dbReference type="InterPro" id="IPR040815">
    <property type="entry name" value="Nas2_N"/>
</dbReference>
<dbReference type="AlphaFoldDB" id="A0A9J6BMP0"/>
<dbReference type="SMART" id="SM00228">
    <property type="entry name" value="PDZ"/>
    <property type="match status" value="1"/>
</dbReference>
<reference evidence="6" key="1">
    <citation type="submission" date="2021-03" db="EMBL/GenBank/DDBJ databases">
        <title>Chromosome level genome of the anhydrobiotic midge Polypedilum vanderplanki.</title>
        <authorList>
            <person name="Yoshida Y."/>
            <person name="Kikawada T."/>
            <person name="Gusev O."/>
        </authorList>
    </citation>
    <scope>NUCLEOTIDE SEQUENCE</scope>
    <source>
        <strain evidence="6">NIAS01</strain>
        <tissue evidence="6">Whole body or cell culture</tissue>
    </source>
</reference>
<dbReference type="Pfam" id="PF18265">
    <property type="entry name" value="Nas2_N"/>
    <property type="match status" value="1"/>
</dbReference>
<dbReference type="PANTHER" id="PTHR12651:SF1">
    <property type="entry name" value="26S PROTEASOME NON-ATPASE REGULATORY SUBUNIT 9"/>
    <property type="match status" value="1"/>
</dbReference>
<keyword evidence="3" id="KW-0143">Chaperone</keyword>
<accession>A0A9J6BMP0</accession>
<feature type="domain" description="PDZ" evidence="5">
    <location>
        <begin position="110"/>
        <end position="181"/>
    </location>
</feature>
<evidence type="ECO:0000313" key="6">
    <source>
        <dbReference type="EMBL" id="KAG5670927.1"/>
    </source>
</evidence>
<dbReference type="GO" id="GO:0070682">
    <property type="term" value="P:proteasome regulatory particle assembly"/>
    <property type="evidence" value="ECO:0007669"/>
    <property type="project" value="InterPro"/>
</dbReference>
<dbReference type="InterPro" id="IPR036034">
    <property type="entry name" value="PDZ_sf"/>
</dbReference>
<dbReference type="Proteomes" id="UP001107558">
    <property type="component" value="Chromosome 3"/>
</dbReference>
<dbReference type="Pfam" id="PF17820">
    <property type="entry name" value="PDZ_6"/>
    <property type="match status" value="1"/>
</dbReference>
<name>A0A9J6BMP0_POLVA</name>
<dbReference type="FunFam" id="2.30.42.10:FF:000107">
    <property type="entry name" value="26S proteasome non-ATPase regulatory subunit 9"/>
    <property type="match status" value="1"/>
</dbReference>
<evidence type="ECO:0000256" key="3">
    <source>
        <dbReference type="ARBA" id="ARBA00023186"/>
    </source>
</evidence>
<dbReference type="Gene3D" id="6.10.140.1710">
    <property type="match status" value="1"/>
</dbReference>
<protein>
    <recommendedName>
        <fullName evidence="2">26S proteasome non-ATPase regulatory subunit 9</fullName>
    </recommendedName>
    <alternativeName>
        <fullName evidence="4">26S proteasome regulatory subunit p27</fullName>
    </alternativeName>
</protein>
<comment type="caution">
    <text evidence="6">The sequence shown here is derived from an EMBL/GenBank/DDBJ whole genome shotgun (WGS) entry which is preliminary data.</text>
</comment>
<evidence type="ECO:0000256" key="4">
    <source>
        <dbReference type="ARBA" id="ARBA00030007"/>
    </source>
</evidence>
<dbReference type="OrthoDB" id="72325at2759"/>
<evidence type="ECO:0000313" key="7">
    <source>
        <dbReference type="Proteomes" id="UP001107558"/>
    </source>
</evidence>
<dbReference type="SUPFAM" id="SSF50156">
    <property type="entry name" value="PDZ domain-like"/>
    <property type="match status" value="1"/>
</dbReference>
<dbReference type="InterPro" id="IPR035269">
    <property type="entry name" value="PSMD9"/>
</dbReference>
<dbReference type="InterPro" id="IPR041489">
    <property type="entry name" value="PDZ_6"/>
</dbReference>
<evidence type="ECO:0000256" key="1">
    <source>
        <dbReference type="ARBA" id="ARBA00005256"/>
    </source>
</evidence>
<dbReference type="PANTHER" id="PTHR12651">
    <property type="entry name" value="26S PROTEASOME NON-ATPASE REGULATORY SUBUNIT 9"/>
    <property type="match status" value="1"/>
</dbReference>
<dbReference type="InterPro" id="IPR001478">
    <property type="entry name" value="PDZ"/>
</dbReference>
<gene>
    <name evidence="6" type="ORF">PVAND_001156</name>
</gene>
<organism evidence="6 7">
    <name type="scientific">Polypedilum vanderplanki</name>
    <name type="common">Sleeping chironomid midge</name>
    <dbReference type="NCBI Taxonomy" id="319348"/>
    <lineage>
        <taxon>Eukaryota</taxon>
        <taxon>Metazoa</taxon>
        <taxon>Ecdysozoa</taxon>
        <taxon>Arthropoda</taxon>
        <taxon>Hexapoda</taxon>
        <taxon>Insecta</taxon>
        <taxon>Pterygota</taxon>
        <taxon>Neoptera</taxon>
        <taxon>Endopterygota</taxon>
        <taxon>Diptera</taxon>
        <taxon>Nematocera</taxon>
        <taxon>Chironomoidea</taxon>
        <taxon>Chironomidae</taxon>
        <taxon>Chironominae</taxon>
        <taxon>Polypedilum</taxon>
        <taxon>Polypedilum</taxon>
    </lineage>
</organism>
<evidence type="ECO:0000256" key="2">
    <source>
        <dbReference type="ARBA" id="ARBA00014937"/>
    </source>
</evidence>
<dbReference type="GO" id="GO:0005737">
    <property type="term" value="C:cytoplasm"/>
    <property type="evidence" value="ECO:0007669"/>
    <property type="project" value="TreeGrafter"/>
</dbReference>
<dbReference type="GO" id="GO:0005634">
    <property type="term" value="C:nucleus"/>
    <property type="evidence" value="ECO:0007669"/>
    <property type="project" value="TreeGrafter"/>
</dbReference>
<dbReference type="EMBL" id="JADBJN010000003">
    <property type="protein sequence ID" value="KAG5670927.1"/>
    <property type="molecule type" value="Genomic_DNA"/>
</dbReference>
<sequence>MVSSTEGEQQRKQVLKLIEEKEKIEKKIEEYGVVLKNNNIGFHEPLVDEEGFPRNDIDVRSVRLARTQIICLQNDLKNLMKVIDEGLQKYFYDRKDVPEASSSKLPPQMKKLSLNENMRPFLVINVVDPNSPGEMCGVQVNDLICSFGSINYTNFKDLSQIGELVKNCEKQQVKITVRRNGNYMDLILVPKLGWGGNGFLGFKVAALPH</sequence>
<keyword evidence="7" id="KW-1185">Reference proteome</keyword>